<accession>A0ABQ9XF02</accession>
<organism evidence="2 3">
    <name type="scientific">Blattamonas nauphoetae</name>
    <dbReference type="NCBI Taxonomy" id="2049346"/>
    <lineage>
        <taxon>Eukaryota</taxon>
        <taxon>Metamonada</taxon>
        <taxon>Preaxostyla</taxon>
        <taxon>Oxymonadida</taxon>
        <taxon>Blattamonas</taxon>
    </lineage>
</organism>
<evidence type="ECO:0000256" key="1">
    <source>
        <dbReference type="SAM" id="MobiDB-lite"/>
    </source>
</evidence>
<protein>
    <recommendedName>
        <fullName evidence="4">HMG box domain-containing protein</fullName>
    </recommendedName>
</protein>
<dbReference type="Proteomes" id="UP001281761">
    <property type="component" value="Unassembled WGS sequence"/>
</dbReference>
<feature type="region of interest" description="Disordered" evidence="1">
    <location>
        <begin position="93"/>
        <end position="146"/>
    </location>
</feature>
<reference evidence="2 3" key="1">
    <citation type="journal article" date="2022" name="bioRxiv">
        <title>Genomics of Preaxostyla Flagellates Illuminates Evolutionary Transitions and the Path Towards Mitochondrial Loss.</title>
        <authorList>
            <person name="Novak L.V.F."/>
            <person name="Treitli S.C."/>
            <person name="Pyrih J."/>
            <person name="Halakuc P."/>
            <person name="Pipaliya S.V."/>
            <person name="Vacek V."/>
            <person name="Brzon O."/>
            <person name="Soukal P."/>
            <person name="Eme L."/>
            <person name="Dacks J.B."/>
            <person name="Karnkowska A."/>
            <person name="Elias M."/>
            <person name="Hampl V."/>
        </authorList>
    </citation>
    <scope>NUCLEOTIDE SEQUENCE [LARGE SCALE GENOMIC DNA]</scope>
    <source>
        <strain evidence="2">NAU3</strain>
        <tissue evidence="2">Gut</tissue>
    </source>
</reference>
<evidence type="ECO:0000313" key="2">
    <source>
        <dbReference type="EMBL" id="KAK2951053.1"/>
    </source>
</evidence>
<comment type="caution">
    <text evidence="2">The sequence shown here is derived from an EMBL/GenBank/DDBJ whole genome shotgun (WGS) entry which is preliminary data.</text>
</comment>
<dbReference type="SUPFAM" id="SSF109715">
    <property type="entry name" value="DEK C-terminal domain"/>
    <property type="match status" value="1"/>
</dbReference>
<proteinExistence type="predicted"/>
<name>A0ABQ9XF02_9EUKA</name>
<evidence type="ECO:0000313" key="3">
    <source>
        <dbReference type="Proteomes" id="UP001281761"/>
    </source>
</evidence>
<evidence type="ECO:0008006" key="4">
    <source>
        <dbReference type="Google" id="ProtNLM"/>
    </source>
</evidence>
<dbReference type="EMBL" id="JARBJD010000125">
    <property type="protein sequence ID" value="KAK2951053.1"/>
    <property type="molecule type" value="Genomic_DNA"/>
</dbReference>
<sequence>MRNQQDSIDQIASQDSLSYKSPKKLLRLTQELKSLTDNDSNLNPGISALTAHSPLIPLFNVNTVAGGPLFYLRIKLPPSSNIQFPLLDSTQTYHPVNHSTQQTSDPQKDSSSTQISVLPPTPKKVKLSQPKGIPLIGKQPKKTKMKSEPVLRNTMGWYVSGWTCFRRDFQHRFFKTELPKEALSNPVVYCVREAAKAWHTLSPAQKEKWRLTAIEQRTPSESKPKKRLLPIPSDDVLKEAIRRILQKNTIIYVSVIRKSLETEFTTSLESKKKHLVSLITDVLNESPLITLL</sequence>
<gene>
    <name evidence="2" type="ORF">BLNAU_14014</name>
</gene>
<feature type="compositionally biased region" description="Polar residues" evidence="1">
    <location>
        <begin position="93"/>
        <end position="116"/>
    </location>
</feature>
<keyword evidence="3" id="KW-1185">Reference proteome</keyword>